<keyword evidence="1" id="KW-0472">Membrane</keyword>
<proteinExistence type="predicted"/>
<name>A0ABM6QQ84_BACCL</name>
<evidence type="ECO:0000313" key="2">
    <source>
        <dbReference type="EMBL" id="AUI37424.1"/>
    </source>
</evidence>
<evidence type="ECO:0000256" key="1">
    <source>
        <dbReference type="SAM" id="Phobius"/>
    </source>
</evidence>
<sequence>MGADDKGIAVILLVAGIGMFPFGIVIIKQQWGSIQEEGGRERRIALFFEMIDLWSTWVLFLSLLLILGGAALLWR</sequence>
<accession>A0ABM6QQ84</accession>
<gene>
    <name evidence="2" type="ORF">CWI35_13800</name>
</gene>
<dbReference type="Proteomes" id="UP000265462">
    <property type="component" value="Chromosome"/>
</dbReference>
<keyword evidence="1" id="KW-0812">Transmembrane</keyword>
<dbReference type="EMBL" id="CP025074">
    <property type="protein sequence ID" value="AUI37424.1"/>
    <property type="molecule type" value="Genomic_DNA"/>
</dbReference>
<organism evidence="2 3">
    <name type="scientific">Bacillus caldolyticus</name>
    <dbReference type="NCBI Taxonomy" id="1394"/>
    <lineage>
        <taxon>Bacteria</taxon>
        <taxon>Bacillati</taxon>
        <taxon>Bacillota</taxon>
        <taxon>Bacilli</taxon>
        <taxon>Bacillales</taxon>
        <taxon>Anoxybacillaceae</taxon>
        <taxon>Geobacillus</taxon>
        <taxon>Geobacillus thermoleovorans group</taxon>
    </lineage>
</organism>
<reference evidence="2 3" key="1">
    <citation type="submission" date="2018-02" db="EMBL/GenBank/DDBJ databases">
        <title>Complete genome and methylome analysis of Bacillus caldolyticus.</title>
        <authorList>
            <person name="Fomenkov A.I."/>
            <person name="Mersha F."/>
            <person name="Vincze T."/>
            <person name="Roberts R.J."/>
        </authorList>
    </citation>
    <scope>NUCLEOTIDE SEQUENCE [LARGE SCALE GENOMIC DNA]</scope>
    <source>
        <strain evidence="2 3">NEB414</strain>
    </source>
</reference>
<protein>
    <submittedName>
        <fullName evidence="2">Uncharacterized protein</fullName>
    </submittedName>
</protein>
<evidence type="ECO:0000313" key="3">
    <source>
        <dbReference type="Proteomes" id="UP000265462"/>
    </source>
</evidence>
<feature type="transmembrane region" description="Helical" evidence="1">
    <location>
        <begin position="7"/>
        <end position="27"/>
    </location>
</feature>
<keyword evidence="1" id="KW-1133">Transmembrane helix</keyword>
<keyword evidence="3" id="KW-1185">Reference proteome</keyword>
<feature type="transmembrane region" description="Helical" evidence="1">
    <location>
        <begin position="54"/>
        <end position="74"/>
    </location>
</feature>